<dbReference type="SUPFAM" id="SSF51735">
    <property type="entry name" value="NAD(P)-binding Rossmann-fold domains"/>
    <property type="match status" value="1"/>
</dbReference>
<dbReference type="KEGG" id="mph:MLP_43130"/>
<evidence type="ECO:0000313" key="3">
    <source>
        <dbReference type="EMBL" id="BAK37327.1"/>
    </source>
</evidence>
<dbReference type="Gene3D" id="3.40.50.720">
    <property type="entry name" value="NAD(P)-binding Rossmann-like Domain"/>
    <property type="match status" value="1"/>
</dbReference>
<dbReference type="OrthoDB" id="9787486at2"/>
<name>F5XSR9_MICPN</name>
<dbReference type="CDD" id="cd11731">
    <property type="entry name" value="Lin1944_like_SDR_c"/>
    <property type="match status" value="1"/>
</dbReference>
<dbReference type="EMBL" id="AP012204">
    <property type="protein sequence ID" value="BAK37327.1"/>
    <property type="molecule type" value="Genomic_DNA"/>
</dbReference>
<dbReference type="eggNOG" id="COG1028">
    <property type="taxonomic scope" value="Bacteria"/>
</dbReference>
<evidence type="ECO:0000256" key="2">
    <source>
        <dbReference type="ARBA" id="ARBA00023002"/>
    </source>
</evidence>
<sequence length="199" mass="20694">MRILLVGASGTLGTAVADALRVDAELITASRHGDHPVDITDPDSIAALLESIGTVDAIACSAGVTPFKPLTELTRADYLAGLTDKLLGQIELVSQGIDHLSDGGSFTLVSGVLAYDPIVTGAVAATVNGALDAFVRAAAIELPRGLRINAVSATVFEEAWDAYADYFPGHKPVAVAEAGRAYVKSVRGRQTGQIYRVGY</sequence>
<dbReference type="NCBIfam" id="NF005754">
    <property type="entry name" value="PRK07578.1"/>
    <property type="match status" value="1"/>
</dbReference>
<keyword evidence="4" id="KW-1185">Reference proteome</keyword>
<evidence type="ECO:0000256" key="1">
    <source>
        <dbReference type="ARBA" id="ARBA00006484"/>
    </source>
</evidence>
<accession>F5XSR9</accession>
<dbReference type="AlphaFoldDB" id="F5XSR9"/>
<dbReference type="GO" id="GO:0016491">
    <property type="term" value="F:oxidoreductase activity"/>
    <property type="evidence" value="ECO:0007669"/>
    <property type="project" value="UniProtKB-KW"/>
</dbReference>
<keyword evidence="2" id="KW-0560">Oxidoreductase</keyword>
<comment type="similarity">
    <text evidence="1">Belongs to the short-chain dehydrogenases/reductases (SDR) family.</text>
</comment>
<gene>
    <name evidence="3" type="ordered locus">MLP_43130</name>
</gene>
<protein>
    <submittedName>
        <fullName evidence="3">Putative oxidoreductase</fullName>
    </submittedName>
</protein>
<dbReference type="InterPro" id="IPR002347">
    <property type="entry name" value="SDR_fam"/>
</dbReference>
<dbReference type="STRING" id="1032480.MLP_43130"/>
<dbReference type="InterPro" id="IPR051122">
    <property type="entry name" value="SDR_DHRS6-like"/>
</dbReference>
<dbReference type="PRINTS" id="PR00081">
    <property type="entry name" value="GDHRDH"/>
</dbReference>
<evidence type="ECO:0000313" key="4">
    <source>
        <dbReference type="Proteomes" id="UP000007947"/>
    </source>
</evidence>
<dbReference type="PANTHER" id="PTHR43477">
    <property type="entry name" value="DIHYDROANTICAPSIN 7-DEHYDROGENASE"/>
    <property type="match status" value="1"/>
</dbReference>
<dbReference type="PANTHER" id="PTHR43477:SF1">
    <property type="entry name" value="DIHYDROANTICAPSIN 7-DEHYDROGENASE"/>
    <property type="match status" value="1"/>
</dbReference>
<organism evidence="3 4">
    <name type="scientific">Microlunatus phosphovorus (strain ATCC 700054 / DSM 10555 / JCM 9379 / NBRC 101784 / NCIMB 13414 / VKM Ac-1990 / NM-1)</name>
    <dbReference type="NCBI Taxonomy" id="1032480"/>
    <lineage>
        <taxon>Bacteria</taxon>
        <taxon>Bacillati</taxon>
        <taxon>Actinomycetota</taxon>
        <taxon>Actinomycetes</taxon>
        <taxon>Propionibacteriales</taxon>
        <taxon>Propionibacteriaceae</taxon>
        <taxon>Microlunatus</taxon>
    </lineage>
</organism>
<dbReference type="HOGENOM" id="CLU_091006_0_0_11"/>
<reference evidence="3 4" key="1">
    <citation type="submission" date="2011-05" db="EMBL/GenBank/DDBJ databases">
        <title>Whole genome sequence of Microlunatus phosphovorus NM-1.</title>
        <authorList>
            <person name="Hosoyama A."/>
            <person name="Sasaki K."/>
            <person name="Harada T."/>
            <person name="Igarashi R."/>
            <person name="Kawakoshi A."/>
            <person name="Sasagawa M."/>
            <person name="Fukada J."/>
            <person name="Nakamura S."/>
            <person name="Katano Y."/>
            <person name="Hanada S."/>
            <person name="Kamagata Y."/>
            <person name="Nakamura N."/>
            <person name="Yamazaki S."/>
            <person name="Fujita N."/>
        </authorList>
    </citation>
    <scope>NUCLEOTIDE SEQUENCE [LARGE SCALE GENOMIC DNA]</scope>
    <source>
        <strain evidence="4">ATCC 700054 / DSM 10555 / JCM 9379 / NBRC 101784 / NCIMB 13414 / VKM Ac-1990 / NM-1</strain>
    </source>
</reference>
<dbReference type="Proteomes" id="UP000007947">
    <property type="component" value="Chromosome"/>
</dbReference>
<dbReference type="Pfam" id="PF13561">
    <property type="entry name" value="adh_short_C2"/>
    <property type="match status" value="1"/>
</dbReference>
<dbReference type="RefSeq" id="WP_013865161.1">
    <property type="nucleotide sequence ID" value="NC_015635.1"/>
</dbReference>
<dbReference type="InterPro" id="IPR036291">
    <property type="entry name" value="NAD(P)-bd_dom_sf"/>
</dbReference>
<proteinExistence type="inferred from homology"/>